<evidence type="ECO:0000313" key="1">
    <source>
        <dbReference type="EMBL" id="CAA7052541.1"/>
    </source>
</evidence>
<gene>
    <name evidence="1" type="ORF">MERR_LOCUS39776</name>
</gene>
<organism evidence="1 2">
    <name type="scientific">Microthlaspi erraticum</name>
    <dbReference type="NCBI Taxonomy" id="1685480"/>
    <lineage>
        <taxon>Eukaryota</taxon>
        <taxon>Viridiplantae</taxon>
        <taxon>Streptophyta</taxon>
        <taxon>Embryophyta</taxon>
        <taxon>Tracheophyta</taxon>
        <taxon>Spermatophyta</taxon>
        <taxon>Magnoliopsida</taxon>
        <taxon>eudicotyledons</taxon>
        <taxon>Gunneridae</taxon>
        <taxon>Pentapetalae</taxon>
        <taxon>rosids</taxon>
        <taxon>malvids</taxon>
        <taxon>Brassicales</taxon>
        <taxon>Brassicaceae</taxon>
        <taxon>Coluteocarpeae</taxon>
        <taxon>Microthlaspi</taxon>
    </lineage>
</organism>
<name>A0A6D2KDN7_9BRAS</name>
<dbReference type="OrthoDB" id="5425374at2759"/>
<sequence length="97" mass="11291">MIYKMRTKAAHDKLIRLKRLQGWGQCALVNSKLRLFPGKLRSKWSGHSRYMKFYLRSLTLLNQEGKEFTVNGHRCKPYLGMTPTEEIITPLQDPTPA</sequence>
<dbReference type="EMBL" id="CACVBM020001500">
    <property type="protein sequence ID" value="CAA7052541.1"/>
    <property type="molecule type" value="Genomic_DNA"/>
</dbReference>
<dbReference type="Proteomes" id="UP000467841">
    <property type="component" value="Unassembled WGS sequence"/>
</dbReference>
<proteinExistence type="predicted"/>
<accession>A0A6D2KDN7</accession>
<protein>
    <submittedName>
        <fullName evidence="1">Uncharacterized protein</fullName>
    </submittedName>
</protein>
<keyword evidence="2" id="KW-1185">Reference proteome</keyword>
<reference evidence="1" key="1">
    <citation type="submission" date="2020-01" db="EMBL/GenBank/DDBJ databases">
        <authorList>
            <person name="Mishra B."/>
        </authorList>
    </citation>
    <scope>NUCLEOTIDE SEQUENCE [LARGE SCALE GENOMIC DNA]</scope>
</reference>
<comment type="caution">
    <text evidence="1">The sequence shown here is derived from an EMBL/GenBank/DDBJ whole genome shotgun (WGS) entry which is preliminary data.</text>
</comment>
<evidence type="ECO:0000313" key="2">
    <source>
        <dbReference type="Proteomes" id="UP000467841"/>
    </source>
</evidence>
<dbReference type="AlphaFoldDB" id="A0A6D2KDN7"/>